<name>A0ABX7MDA0_9RHOO</name>
<proteinExistence type="predicted"/>
<dbReference type="RefSeq" id="WP_206256153.1">
    <property type="nucleotide sequence ID" value="NZ_CP071060.1"/>
</dbReference>
<dbReference type="Pfam" id="PF12728">
    <property type="entry name" value="HTH_17"/>
    <property type="match status" value="1"/>
</dbReference>
<gene>
    <name evidence="3" type="ORF">JY500_09335</name>
</gene>
<evidence type="ECO:0000313" key="4">
    <source>
        <dbReference type="Proteomes" id="UP000663570"/>
    </source>
</evidence>
<reference evidence="3 4" key="1">
    <citation type="submission" date="2021-02" db="EMBL/GenBank/DDBJ databases">
        <title>Niveibacterium changnyeongensis HC41.</title>
        <authorList>
            <person name="Kang M."/>
        </authorList>
    </citation>
    <scope>NUCLEOTIDE SEQUENCE [LARGE SCALE GENOMIC DNA]</scope>
    <source>
        <strain evidence="3 4">HC41</strain>
    </source>
</reference>
<protein>
    <submittedName>
        <fullName evidence="3">Helix-turn-helix domain-containing protein</fullName>
    </submittedName>
</protein>
<dbReference type="InterPro" id="IPR000253">
    <property type="entry name" value="FHA_dom"/>
</dbReference>
<organism evidence="3 4">
    <name type="scientific">Niveibacterium microcysteis</name>
    <dbReference type="NCBI Taxonomy" id="2811415"/>
    <lineage>
        <taxon>Bacteria</taxon>
        <taxon>Pseudomonadati</taxon>
        <taxon>Pseudomonadota</taxon>
        <taxon>Betaproteobacteria</taxon>
        <taxon>Rhodocyclales</taxon>
        <taxon>Rhodocyclaceae</taxon>
        <taxon>Niveibacterium</taxon>
    </lineage>
</organism>
<evidence type="ECO:0000313" key="3">
    <source>
        <dbReference type="EMBL" id="QSI78784.1"/>
    </source>
</evidence>
<evidence type="ECO:0000259" key="2">
    <source>
        <dbReference type="PROSITE" id="PS50006"/>
    </source>
</evidence>
<dbReference type="EMBL" id="CP071060">
    <property type="protein sequence ID" value="QSI78784.1"/>
    <property type="molecule type" value="Genomic_DNA"/>
</dbReference>
<sequence length="96" mass="11063">MHDTPTKDDLTQLTQDQRTLRKDTHTANQANRVIEVVTIRELAAALKRSRSSIYNDITLGRVPHPIKIGRSTVFIRTEVETWLKDKATQRRHSDIS</sequence>
<keyword evidence="4" id="KW-1185">Reference proteome</keyword>
<feature type="region of interest" description="Disordered" evidence="1">
    <location>
        <begin position="1"/>
        <end position="27"/>
    </location>
</feature>
<accession>A0ABX7MDA0</accession>
<evidence type="ECO:0000256" key="1">
    <source>
        <dbReference type="SAM" id="MobiDB-lite"/>
    </source>
</evidence>
<dbReference type="PROSITE" id="PS50006">
    <property type="entry name" value="FHA_DOMAIN"/>
    <property type="match status" value="1"/>
</dbReference>
<dbReference type="Gene3D" id="1.10.238.160">
    <property type="match status" value="1"/>
</dbReference>
<dbReference type="Proteomes" id="UP000663570">
    <property type="component" value="Chromosome"/>
</dbReference>
<feature type="compositionally biased region" description="Basic and acidic residues" evidence="1">
    <location>
        <begin position="1"/>
        <end position="10"/>
    </location>
</feature>
<dbReference type="InterPro" id="IPR041657">
    <property type="entry name" value="HTH_17"/>
</dbReference>
<feature type="domain" description="FHA" evidence="2">
    <location>
        <begin position="66"/>
        <end position="96"/>
    </location>
</feature>